<evidence type="ECO:0000259" key="2">
    <source>
        <dbReference type="Pfam" id="PF14343"/>
    </source>
</evidence>
<reference evidence="3 4" key="1">
    <citation type="journal article" date="2018" name="Nat. Biotechnol.">
        <title>A standardized bacterial taxonomy based on genome phylogeny substantially revises the tree of life.</title>
        <authorList>
            <person name="Parks D.H."/>
            <person name="Chuvochina M."/>
            <person name="Waite D.W."/>
            <person name="Rinke C."/>
            <person name="Skarshewski A."/>
            <person name="Chaumeil P.A."/>
            <person name="Hugenholtz P."/>
        </authorList>
    </citation>
    <scope>NUCLEOTIDE SEQUENCE [LARGE SCALE GENOMIC DNA]</scope>
    <source>
        <strain evidence="3">UBA9359</strain>
    </source>
</reference>
<accession>A0A3D5J1F2</accession>
<evidence type="ECO:0000313" key="3">
    <source>
        <dbReference type="EMBL" id="HCV81140.1"/>
    </source>
</evidence>
<organism evidence="3 4">
    <name type="scientific">Zunongwangia profunda</name>
    <dbReference type="NCBI Taxonomy" id="398743"/>
    <lineage>
        <taxon>Bacteria</taxon>
        <taxon>Pseudomonadati</taxon>
        <taxon>Bacteroidota</taxon>
        <taxon>Flavobacteriia</taxon>
        <taxon>Flavobacteriales</taxon>
        <taxon>Flavobacteriaceae</taxon>
        <taxon>Zunongwangia</taxon>
    </lineage>
</organism>
<feature type="signal peptide" evidence="1">
    <location>
        <begin position="1"/>
        <end position="19"/>
    </location>
</feature>
<gene>
    <name evidence="3" type="ORF">DGQ38_08835</name>
</gene>
<comment type="caution">
    <text evidence="3">The sequence shown here is derived from an EMBL/GenBank/DDBJ whole genome shotgun (WGS) entry which is preliminary data.</text>
</comment>
<protein>
    <submittedName>
        <fullName evidence="3">Protease complex subunit PrcB family protein</fullName>
    </submittedName>
</protein>
<keyword evidence="3" id="KW-0645">Protease</keyword>
<sequence length="151" mass="17035">MKNLVYCCMVMLMFSCNSAQNSENMNPTLIAEGNLYGNGNDGLVENNMVLKNQTEWKEVAAKLNKLNANIKEDQIKAVDFKKQMVIVLIDQQRTKGGYAIKISGVKNKEESVVINLRKSQTEGMATMVMTQPYYVGTIPKTDKEIEFEEVK</sequence>
<feature type="chain" id="PRO_5017553426" evidence="1">
    <location>
        <begin position="20"/>
        <end position="151"/>
    </location>
</feature>
<evidence type="ECO:0000256" key="1">
    <source>
        <dbReference type="SAM" id="SignalP"/>
    </source>
</evidence>
<keyword evidence="3" id="KW-0378">Hydrolase</keyword>
<dbReference type="Proteomes" id="UP000264330">
    <property type="component" value="Unassembled WGS sequence"/>
</dbReference>
<dbReference type="RefSeq" id="WP_083759709.1">
    <property type="nucleotide sequence ID" value="NZ_CAJXAW010000039.1"/>
</dbReference>
<dbReference type="AlphaFoldDB" id="A0A3D5J1F2"/>
<dbReference type="GO" id="GO:0008233">
    <property type="term" value="F:peptidase activity"/>
    <property type="evidence" value="ECO:0007669"/>
    <property type="project" value="UniProtKB-KW"/>
</dbReference>
<dbReference type="PROSITE" id="PS51257">
    <property type="entry name" value="PROKAR_LIPOPROTEIN"/>
    <property type="match status" value="1"/>
</dbReference>
<evidence type="ECO:0000313" key="4">
    <source>
        <dbReference type="Proteomes" id="UP000264330"/>
    </source>
</evidence>
<dbReference type="InterPro" id="IPR025748">
    <property type="entry name" value="PrcB_C_dom"/>
</dbReference>
<name>A0A3D5J1F2_9FLAO</name>
<proteinExistence type="predicted"/>
<dbReference type="EMBL" id="DPMF01000211">
    <property type="protein sequence ID" value="HCV81140.1"/>
    <property type="molecule type" value="Genomic_DNA"/>
</dbReference>
<dbReference type="Pfam" id="PF14343">
    <property type="entry name" value="PrcB_C"/>
    <property type="match status" value="1"/>
</dbReference>
<keyword evidence="1" id="KW-0732">Signal</keyword>
<feature type="domain" description="PrcB C-terminal" evidence="2">
    <location>
        <begin position="84"/>
        <end position="135"/>
    </location>
</feature>
<dbReference type="GO" id="GO:0006508">
    <property type="term" value="P:proteolysis"/>
    <property type="evidence" value="ECO:0007669"/>
    <property type="project" value="UniProtKB-KW"/>
</dbReference>